<keyword evidence="5" id="KW-1185">Reference proteome</keyword>
<protein>
    <recommendedName>
        <fullName evidence="3">LTD domain-containing protein</fullName>
    </recommendedName>
</protein>
<evidence type="ECO:0000256" key="1">
    <source>
        <dbReference type="SAM" id="MobiDB-lite"/>
    </source>
</evidence>
<feature type="compositionally biased region" description="Gly residues" evidence="1">
    <location>
        <begin position="61"/>
        <end position="79"/>
    </location>
</feature>
<organism evidence="4 5">
    <name type="scientific">Labilithrix luteola</name>
    <dbReference type="NCBI Taxonomy" id="1391654"/>
    <lineage>
        <taxon>Bacteria</taxon>
        <taxon>Pseudomonadati</taxon>
        <taxon>Myxococcota</taxon>
        <taxon>Polyangia</taxon>
        <taxon>Polyangiales</taxon>
        <taxon>Labilitrichaceae</taxon>
        <taxon>Labilithrix</taxon>
    </lineage>
</organism>
<dbReference type="PROSITE" id="PS51841">
    <property type="entry name" value="LTD"/>
    <property type="match status" value="1"/>
</dbReference>
<keyword evidence="2" id="KW-0732">Signal</keyword>
<dbReference type="Proteomes" id="UP000064967">
    <property type="component" value="Chromosome"/>
</dbReference>
<dbReference type="KEGG" id="llu:AKJ09_00951"/>
<accession>A0A0K1PL96</accession>
<sequence length="241" mass="23595">MMLVGAGAASLVLPVLVLALLAPACANGTDADLGGSEETNGDASTSGRGDSSVLPSDKDGGSGGNGTKDGAAEGGGGGPSGCTTKLVINEVLVEGTNNAEFVELYNPNACDVDFSGWEVRYLPKSPASSADGTAFFKAGNGATLKGGKFYLLGAGDIGVTPDKTFNGTLGNAGGQIALVDESGSIVDAVGWGATGKYTEGTAAKIATPGKSIGRHPDGADTDDNQSDFAQGDVTPGASNGS</sequence>
<dbReference type="SUPFAM" id="SSF74853">
    <property type="entry name" value="Lamin A/C globular tail domain"/>
    <property type="match status" value="1"/>
</dbReference>
<dbReference type="EMBL" id="CP012333">
    <property type="protein sequence ID" value="AKU94287.1"/>
    <property type="molecule type" value="Genomic_DNA"/>
</dbReference>
<feature type="domain" description="LTD" evidence="3">
    <location>
        <begin position="78"/>
        <end position="193"/>
    </location>
</feature>
<evidence type="ECO:0000313" key="5">
    <source>
        <dbReference type="Proteomes" id="UP000064967"/>
    </source>
</evidence>
<proteinExistence type="predicted"/>
<evidence type="ECO:0000256" key="2">
    <source>
        <dbReference type="SAM" id="SignalP"/>
    </source>
</evidence>
<dbReference type="Gene3D" id="2.60.40.1260">
    <property type="entry name" value="Lamin Tail domain"/>
    <property type="match status" value="1"/>
</dbReference>
<name>A0A0K1PL96_9BACT</name>
<feature type="signal peptide" evidence="2">
    <location>
        <begin position="1"/>
        <end position="26"/>
    </location>
</feature>
<gene>
    <name evidence="4" type="ORF">AKJ09_00951</name>
</gene>
<dbReference type="STRING" id="1391654.AKJ09_00951"/>
<feature type="compositionally biased region" description="Polar residues" evidence="1">
    <location>
        <begin position="37"/>
        <end position="49"/>
    </location>
</feature>
<dbReference type="InterPro" id="IPR001322">
    <property type="entry name" value="Lamin_tail_dom"/>
</dbReference>
<feature type="region of interest" description="Disordered" evidence="1">
    <location>
        <begin position="29"/>
        <end position="79"/>
    </location>
</feature>
<dbReference type="AlphaFoldDB" id="A0A0K1PL96"/>
<dbReference type="Pfam" id="PF00932">
    <property type="entry name" value="LTD"/>
    <property type="match status" value="1"/>
</dbReference>
<evidence type="ECO:0000259" key="3">
    <source>
        <dbReference type="PROSITE" id="PS51841"/>
    </source>
</evidence>
<reference evidence="4 5" key="1">
    <citation type="submission" date="2015-08" db="EMBL/GenBank/DDBJ databases">
        <authorList>
            <person name="Babu N.S."/>
            <person name="Beckwith C.J."/>
            <person name="Beseler K.G."/>
            <person name="Brison A."/>
            <person name="Carone J.V."/>
            <person name="Caskin T.P."/>
            <person name="Diamond M."/>
            <person name="Durham M.E."/>
            <person name="Foxe J.M."/>
            <person name="Go M."/>
            <person name="Henderson B.A."/>
            <person name="Jones I.B."/>
            <person name="McGettigan J.A."/>
            <person name="Micheletti S.J."/>
            <person name="Nasrallah M.E."/>
            <person name="Ortiz D."/>
            <person name="Piller C.R."/>
            <person name="Privatt S.R."/>
            <person name="Schneider S.L."/>
            <person name="Sharp S."/>
            <person name="Smith T.C."/>
            <person name="Stanton J.D."/>
            <person name="Ullery H.E."/>
            <person name="Wilson R.J."/>
            <person name="Serrano M.G."/>
            <person name="Buck G."/>
            <person name="Lee V."/>
            <person name="Wang Y."/>
            <person name="Carvalho R."/>
            <person name="Voegtly L."/>
            <person name="Shi R."/>
            <person name="Duckworth R."/>
            <person name="Johnson A."/>
            <person name="Loviza R."/>
            <person name="Walstead R."/>
            <person name="Shah Z."/>
            <person name="Kiflezghi M."/>
            <person name="Wade K."/>
            <person name="Ball S.L."/>
            <person name="Bradley K.W."/>
            <person name="Asai D.J."/>
            <person name="Bowman C.A."/>
            <person name="Russell D.A."/>
            <person name="Pope W.H."/>
            <person name="Jacobs-Sera D."/>
            <person name="Hendrix R.W."/>
            <person name="Hatfull G.F."/>
        </authorList>
    </citation>
    <scope>NUCLEOTIDE SEQUENCE [LARGE SCALE GENOMIC DNA]</scope>
    <source>
        <strain evidence="4 5">DSM 27648</strain>
    </source>
</reference>
<feature type="chain" id="PRO_5005466212" description="LTD domain-containing protein" evidence="2">
    <location>
        <begin position="27"/>
        <end position="241"/>
    </location>
</feature>
<evidence type="ECO:0000313" key="4">
    <source>
        <dbReference type="EMBL" id="AKU94287.1"/>
    </source>
</evidence>
<feature type="region of interest" description="Disordered" evidence="1">
    <location>
        <begin position="204"/>
        <end position="241"/>
    </location>
</feature>
<dbReference type="InterPro" id="IPR036415">
    <property type="entry name" value="Lamin_tail_dom_sf"/>
</dbReference>